<dbReference type="InterPro" id="IPR050191">
    <property type="entry name" value="ATP-dep_DNA_ligase"/>
</dbReference>
<keyword evidence="2 4" id="KW-0436">Ligase</keyword>
<evidence type="ECO:0000256" key="1">
    <source>
        <dbReference type="ARBA" id="ARBA00007572"/>
    </source>
</evidence>
<dbReference type="SUPFAM" id="SSF56091">
    <property type="entry name" value="DNA ligase/mRNA capping enzyme, catalytic domain"/>
    <property type="match status" value="1"/>
</dbReference>
<comment type="similarity">
    <text evidence="1">Belongs to the ATP-dependent DNA ligase family.</text>
</comment>
<evidence type="ECO:0000256" key="2">
    <source>
        <dbReference type="ARBA" id="ARBA00022598"/>
    </source>
</evidence>
<proteinExistence type="inferred from homology"/>
<keyword evidence="5" id="KW-1185">Reference proteome</keyword>
<feature type="domain" description="ATP-dependent DNA ligase family profile" evidence="3">
    <location>
        <begin position="97"/>
        <end position="197"/>
    </location>
</feature>
<dbReference type="PROSITE" id="PS50160">
    <property type="entry name" value="DNA_LIGASE_A3"/>
    <property type="match status" value="1"/>
</dbReference>
<dbReference type="Gene3D" id="3.30.1490.70">
    <property type="match status" value="1"/>
</dbReference>
<dbReference type="InterPro" id="IPR012310">
    <property type="entry name" value="DNA_ligase_ATP-dep_cent"/>
</dbReference>
<dbReference type="RefSeq" id="WP_378130784.1">
    <property type="nucleotide sequence ID" value="NZ_JBHSMI010000012.1"/>
</dbReference>
<evidence type="ECO:0000259" key="3">
    <source>
        <dbReference type="PROSITE" id="PS50160"/>
    </source>
</evidence>
<protein>
    <submittedName>
        <fullName evidence="4">DNA ligase</fullName>
    </submittedName>
</protein>
<accession>A0ABW0HMB2</accession>
<dbReference type="PANTHER" id="PTHR45674:SF4">
    <property type="entry name" value="DNA LIGASE 1"/>
    <property type="match status" value="1"/>
</dbReference>
<dbReference type="Proteomes" id="UP001596113">
    <property type="component" value="Unassembled WGS sequence"/>
</dbReference>
<name>A0ABW0HMB2_9BACL</name>
<comment type="caution">
    <text evidence="4">The sequence shown here is derived from an EMBL/GenBank/DDBJ whole genome shotgun (WGS) entry which is preliminary data.</text>
</comment>
<organism evidence="4 5">
    <name type="scientific">Cohnella soli</name>
    <dbReference type="NCBI Taxonomy" id="425005"/>
    <lineage>
        <taxon>Bacteria</taxon>
        <taxon>Bacillati</taxon>
        <taxon>Bacillota</taxon>
        <taxon>Bacilli</taxon>
        <taxon>Bacillales</taxon>
        <taxon>Paenibacillaceae</taxon>
        <taxon>Cohnella</taxon>
    </lineage>
</organism>
<dbReference type="GO" id="GO:0016874">
    <property type="term" value="F:ligase activity"/>
    <property type="evidence" value="ECO:0007669"/>
    <property type="project" value="UniProtKB-KW"/>
</dbReference>
<evidence type="ECO:0000313" key="4">
    <source>
        <dbReference type="EMBL" id="MFC5402384.1"/>
    </source>
</evidence>
<reference evidence="5" key="1">
    <citation type="journal article" date="2019" name="Int. J. Syst. Evol. Microbiol.">
        <title>The Global Catalogue of Microorganisms (GCM) 10K type strain sequencing project: providing services to taxonomists for standard genome sequencing and annotation.</title>
        <authorList>
            <consortium name="The Broad Institute Genomics Platform"/>
            <consortium name="The Broad Institute Genome Sequencing Center for Infectious Disease"/>
            <person name="Wu L."/>
            <person name="Ma J."/>
        </authorList>
    </citation>
    <scope>NUCLEOTIDE SEQUENCE [LARGE SCALE GENOMIC DNA]</scope>
    <source>
        <strain evidence="5">CGMCC 1.18575</strain>
    </source>
</reference>
<dbReference type="Pfam" id="PF01068">
    <property type="entry name" value="DNA_ligase_A_M"/>
    <property type="match status" value="1"/>
</dbReference>
<evidence type="ECO:0000313" key="5">
    <source>
        <dbReference type="Proteomes" id="UP001596113"/>
    </source>
</evidence>
<dbReference type="EMBL" id="JBHSMI010000012">
    <property type="protein sequence ID" value="MFC5402384.1"/>
    <property type="molecule type" value="Genomic_DNA"/>
</dbReference>
<dbReference type="PANTHER" id="PTHR45674">
    <property type="entry name" value="DNA LIGASE 1/3 FAMILY MEMBER"/>
    <property type="match status" value="1"/>
</dbReference>
<sequence>MVMHMFFPPMLLQYANNNEPFDDEKYYAQLKLDGIRLLVSNMDSLNLYTKNLNVTSRFPELHSPPISRGTIIDCELIVVDPATGHPDFEACLARFNSKKAMHEVSACAFDILYYRGENVMDRPLEQRLELLENDLKENERFSRARCFNGSAVQLFQIIKSAGLEGLVLKRKDSRYLSRKKPCEPGVKGIRTSQWLKVLNYDLAHDIRIMGYSKKDNRWLIGREEGNWFKPLGTMELGITAAHRRIVWPRMQRSIVREDKNFIYVDPISSLSCSVKHRGFYKSGLMRLPVLEKIHN</sequence>
<gene>
    <name evidence="4" type="ORF">ACFPOF_06505</name>
</gene>
<dbReference type="Gene3D" id="3.30.470.30">
    <property type="entry name" value="DNA ligase/mRNA capping enzyme"/>
    <property type="match status" value="1"/>
</dbReference>